<dbReference type="PANTHER" id="PTHR45625:SF4">
    <property type="entry name" value="PEPTIDYLPROLYL ISOMERASE DOMAIN AND WD REPEAT-CONTAINING PROTEIN 1"/>
    <property type="match status" value="1"/>
</dbReference>
<dbReference type="InterPro" id="IPR002130">
    <property type="entry name" value="Cyclophilin-type_PPIase_dom"/>
</dbReference>
<dbReference type="Pfam" id="PF00254">
    <property type="entry name" value="FKBP_C"/>
    <property type="match status" value="1"/>
</dbReference>
<reference evidence="12" key="1">
    <citation type="submission" date="2016-09" db="EMBL/GenBank/DDBJ databases">
        <authorList>
            <person name="Chen S."/>
            <person name="Walker E."/>
        </authorList>
    </citation>
    <scope>NUCLEOTIDE SEQUENCE [LARGE SCALE GENOMIC DNA]</scope>
    <source>
        <strain evidence="12">MSU</strain>
    </source>
</reference>
<reference evidence="10" key="2">
    <citation type="submission" date="2016-09" db="EMBL/GenBank/DDBJ databases">
        <authorList>
            <person name="Capua I."/>
            <person name="De Benedictis P."/>
            <person name="Joannis T."/>
            <person name="Lombin L.H."/>
            <person name="Cattoli G."/>
        </authorList>
    </citation>
    <scope>NUCLEOTIDE SEQUENCE [LARGE SCALE GENOMIC DNA]</scope>
    <source>
        <strain evidence="10">MSU</strain>
    </source>
</reference>
<gene>
    <name evidence="11" type="ORF">B0A71_15070</name>
    <name evidence="10" type="ORF">BHE19_07045</name>
</gene>
<evidence type="ECO:0000256" key="5">
    <source>
        <dbReference type="ARBA" id="ARBA00023235"/>
    </source>
</evidence>
<evidence type="ECO:0000313" key="11">
    <source>
        <dbReference type="EMBL" id="OXB18246.1"/>
    </source>
</evidence>
<dbReference type="RefSeq" id="WP_070906877.1">
    <property type="nucleotide sequence ID" value="NZ_MIKE01000022.1"/>
</dbReference>
<dbReference type="PROSITE" id="PS50072">
    <property type="entry name" value="CSA_PPIASE_2"/>
    <property type="match status" value="1"/>
</dbReference>
<comment type="similarity">
    <text evidence="2">Belongs to the cyclophilin-type PPIase family.</text>
</comment>
<evidence type="ECO:0000313" key="12">
    <source>
        <dbReference type="Proteomes" id="UP000180252"/>
    </source>
</evidence>
<dbReference type="SUPFAM" id="SSF54534">
    <property type="entry name" value="FKBP-like"/>
    <property type="match status" value="1"/>
</dbReference>
<evidence type="ECO:0000313" key="10">
    <source>
        <dbReference type="EMBL" id="OHT45588.1"/>
    </source>
</evidence>
<dbReference type="AlphaFoldDB" id="A0A1S1J767"/>
<evidence type="ECO:0000256" key="4">
    <source>
        <dbReference type="ARBA" id="ARBA00023110"/>
    </source>
</evidence>
<dbReference type="Gene3D" id="2.40.100.10">
    <property type="entry name" value="Cyclophilin-like"/>
    <property type="match status" value="1"/>
</dbReference>
<reference evidence="11 13" key="3">
    <citation type="submission" date="2016-11" db="EMBL/GenBank/DDBJ databases">
        <title>Whole genomes of Flavobacteriaceae.</title>
        <authorList>
            <person name="Stine C."/>
            <person name="Li C."/>
            <person name="Tadesse D."/>
        </authorList>
    </citation>
    <scope>NUCLEOTIDE SEQUENCE [LARGE SCALE GENOMIC DNA]</scope>
    <source>
        <strain evidence="11 13">ATCC BAA-2541</strain>
    </source>
</reference>
<organism evidence="10 12">
    <name type="scientific">Flavobacterium tructae</name>
    <dbReference type="NCBI Taxonomy" id="1114873"/>
    <lineage>
        <taxon>Bacteria</taxon>
        <taxon>Pseudomonadati</taxon>
        <taxon>Bacteroidota</taxon>
        <taxon>Flavobacteriia</taxon>
        <taxon>Flavobacteriales</taxon>
        <taxon>Flavobacteriaceae</taxon>
        <taxon>Flavobacterium</taxon>
    </lineage>
</organism>
<dbReference type="Pfam" id="PF00160">
    <property type="entry name" value="Pro_isomerase"/>
    <property type="match status" value="1"/>
</dbReference>
<keyword evidence="13" id="KW-1185">Reference proteome</keyword>
<feature type="signal peptide" evidence="7">
    <location>
        <begin position="1"/>
        <end position="20"/>
    </location>
</feature>
<dbReference type="GO" id="GO:0003755">
    <property type="term" value="F:peptidyl-prolyl cis-trans isomerase activity"/>
    <property type="evidence" value="ECO:0007669"/>
    <property type="project" value="UniProtKB-KW"/>
</dbReference>
<dbReference type="Proteomes" id="UP000198319">
    <property type="component" value="Unassembled WGS sequence"/>
</dbReference>
<evidence type="ECO:0000256" key="2">
    <source>
        <dbReference type="ARBA" id="ARBA00007365"/>
    </source>
</evidence>
<evidence type="ECO:0000256" key="1">
    <source>
        <dbReference type="ARBA" id="ARBA00000971"/>
    </source>
</evidence>
<evidence type="ECO:0000259" key="9">
    <source>
        <dbReference type="PROSITE" id="PS50072"/>
    </source>
</evidence>
<dbReference type="PRINTS" id="PR00153">
    <property type="entry name" value="CSAPPISMRASE"/>
</dbReference>
<keyword evidence="7" id="KW-0732">Signal</keyword>
<accession>A0A1S1J767</accession>
<sequence length="380" mass="40840">MKFKFLFLFCLAVVNIQAQATKKPVAKAKPKTAATAAKIAPKANPGEGIFATIATTKGDIVVSLEYVKTPVTVANFISLAEGTNPNVKVEKLKGKPFYDGLKFHRVINDFMIQGGDPDGNGSGGPGYAFKDEFVEDLKFEKGGVLAMANSGPATNGSQFFITHKDTPWLNGKHTIFGHVVSGMDNVNKIVQDDIMTKITITRKGAAAKKFDAVKVLAEDAKKQEAKKAESQKVITEKAAYFAATKAKATTTASGLKYVVTQKGTGVKGAEGSNIYFHYAGYFEDGNLFDSSISTVAKAYGKYDANRDAQKGYKAFPFVVGKKDGMIPGFIEALDMMTDGEKAIFFLPSNLAYGEKGAGGVIPPNATLIFEIETYKEQPVK</sequence>
<feature type="chain" id="PRO_5010200152" description="peptidylprolyl isomerase" evidence="7">
    <location>
        <begin position="21"/>
        <end position="380"/>
    </location>
</feature>
<dbReference type="STRING" id="1278819.BHE19_07045"/>
<dbReference type="InterPro" id="IPR046357">
    <property type="entry name" value="PPIase_dom_sf"/>
</dbReference>
<comment type="catalytic activity">
    <reaction evidence="1 6">
        <text>[protein]-peptidylproline (omega=180) = [protein]-peptidylproline (omega=0)</text>
        <dbReference type="Rhea" id="RHEA:16237"/>
        <dbReference type="Rhea" id="RHEA-COMP:10747"/>
        <dbReference type="Rhea" id="RHEA-COMP:10748"/>
        <dbReference type="ChEBI" id="CHEBI:83833"/>
        <dbReference type="ChEBI" id="CHEBI:83834"/>
        <dbReference type="EC" id="5.2.1.8"/>
    </reaction>
</comment>
<proteinExistence type="inferred from homology"/>
<evidence type="ECO:0000256" key="7">
    <source>
        <dbReference type="SAM" id="SignalP"/>
    </source>
</evidence>
<dbReference type="Proteomes" id="UP000180252">
    <property type="component" value="Unassembled WGS sequence"/>
</dbReference>
<evidence type="ECO:0000259" key="8">
    <source>
        <dbReference type="PROSITE" id="PS50059"/>
    </source>
</evidence>
<dbReference type="InterPro" id="IPR029000">
    <property type="entry name" value="Cyclophilin-like_dom_sf"/>
</dbReference>
<dbReference type="PROSITE" id="PS50059">
    <property type="entry name" value="FKBP_PPIASE"/>
    <property type="match status" value="1"/>
</dbReference>
<dbReference type="Gene3D" id="3.10.50.40">
    <property type="match status" value="1"/>
</dbReference>
<dbReference type="SUPFAM" id="SSF50891">
    <property type="entry name" value="Cyclophilin-like"/>
    <property type="match status" value="1"/>
</dbReference>
<dbReference type="PANTHER" id="PTHR45625">
    <property type="entry name" value="PEPTIDYL-PROLYL CIS-TRANS ISOMERASE-RELATED"/>
    <property type="match status" value="1"/>
</dbReference>
<dbReference type="InterPro" id="IPR001179">
    <property type="entry name" value="PPIase_FKBP_dom"/>
</dbReference>
<dbReference type="OrthoDB" id="9807797at2"/>
<evidence type="ECO:0000313" key="13">
    <source>
        <dbReference type="Proteomes" id="UP000198319"/>
    </source>
</evidence>
<dbReference type="InterPro" id="IPR044666">
    <property type="entry name" value="Cyclophilin_A-like"/>
</dbReference>
<keyword evidence="5 6" id="KW-0413">Isomerase</keyword>
<dbReference type="EC" id="5.2.1.8" evidence="3 6"/>
<dbReference type="PROSITE" id="PS00170">
    <property type="entry name" value="CSA_PPIASE_1"/>
    <property type="match status" value="1"/>
</dbReference>
<dbReference type="CDD" id="cd00317">
    <property type="entry name" value="cyclophilin"/>
    <property type="match status" value="1"/>
</dbReference>
<name>A0A1S1J767_9FLAO</name>
<protein>
    <recommendedName>
        <fullName evidence="3 6">peptidylprolyl isomerase</fullName>
        <ecNumber evidence="3 6">5.2.1.8</ecNumber>
    </recommendedName>
</protein>
<evidence type="ECO:0000256" key="6">
    <source>
        <dbReference type="PROSITE-ProRule" id="PRU00277"/>
    </source>
</evidence>
<evidence type="ECO:0000256" key="3">
    <source>
        <dbReference type="ARBA" id="ARBA00013194"/>
    </source>
</evidence>
<feature type="domain" description="PPIase FKBP-type" evidence="8">
    <location>
        <begin position="271"/>
        <end position="377"/>
    </location>
</feature>
<dbReference type="EMBL" id="MUHG01000023">
    <property type="protein sequence ID" value="OXB18246.1"/>
    <property type="molecule type" value="Genomic_DNA"/>
</dbReference>
<keyword evidence="4 6" id="KW-0697">Rotamase</keyword>
<feature type="domain" description="PPIase cyclophilin-type" evidence="9">
    <location>
        <begin position="58"/>
        <end position="189"/>
    </location>
</feature>
<dbReference type="InterPro" id="IPR020892">
    <property type="entry name" value="Cyclophilin-type_PPIase_CS"/>
</dbReference>
<dbReference type="GO" id="GO:0006457">
    <property type="term" value="P:protein folding"/>
    <property type="evidence" value="ECO:0007669"/>
    <property type="project" value="InterPro"/>
</dbReference>
<dbReference type="EMBL" id="MIKE01000022">
    <property type="protein sequence ID" value="OHT45588.1"/>
    <property type="molecule type" value="Genomic_DNA"/>
</dbReference>
<comment type="caution">
    <text evidence="10">The sequence shown here is derived from an EMBL/GenBank/DDBJ whole genome shotgun (WGS) entry which is preliminary data.</text>
</comment>